<dbReference type="GeneID" id="74568373"/>
<dbReference type="InterPro" id="IPR027417">
    <property type="entry name" value="P-loop_NTPase"/>
</dbReference>
<dbReference type="InterPro" id="IPR029459">
    <property type="entry name" value="EFTU-type"/>
</dbReference>
<comment type="similarity">
    <text evidence="1 8 9">Belongs to the TRAFAC class translation factor GTPase superfamily. Classic translation factor GTPase family. IF-2 subfamily.</text>
</comment>
<dbReference type="InterPro" id="IPR005225">
    <property type="entry name" value="Small_GTP-bd"/>
</dbReference>
<evidence type="ECO:0000313" key="11">
    <source>
        <dbReference type="EMBL" id="BBL45589.1"/>
    </source>
</evidence>
<keyword evidence="3 8" id="KW-0396">Initiation factor</keyword>
<evidence type="ECO:0000256" key="8">
    <source>
        <dbReference type="HAMAP-Rule" id="MF_00100"/>
    </source>
</evidence>
<dbReference type="RefSeq" id="WP_258392906.1">
    <property type="nucleotide sequence ID" value="NZ_AP019769.1"/>
</dbReference>
<dbReference type="NCBIfam" id="TIGR00491">
    <property type="entry name" value="aIF-2"/>
    <property type="match status" value="1"/>
</dbReference>
<dbReference type="InterPro" id="IPR000795">
    <property type="entry name" value="T_Tr_GTP-bd_dom"/>
</dbReference>
<dbReference type="InterPro" id="IPR004161">
    <property type="entry name" value="EFTu-like_2"/>
</dbReference>
<dbReference type="SUPFAM" id="SSF50447">
    <property type="entry name" value="Translation proteins"/>
    <property type="match status" value="1"/>
</dbReference>
<comment type="function">
    <text evidence="7 8 9">Function in general translation initiation by promoting the binding of the formylmethionine-tRNA to ribosomes. Seems to function along with eIF-2.</text>
</comment>
<evidence type="ECO:0000259" key="10">
    <source>
        <dbReference type="PROSITE" id="PS51722"/>
    </source>
</evidence>
<dbReference type="NCBIfam" id="NF003078">
    <property type="entry name" value="PRK04004.1"/>
    <property type="match status" value="1"/>
</dbReference>
<dbReference type="FunFam" id="3.40.50.300:FF:000112">
    <property type="entry name" value="Eukaryotic translation initiation factor 5B"/>
    <property type="match status" value="1"/>
</dbReference>
<feature type="binding site" evidence="8">
    <location>
        <begin position="12"/>
        <end position="19"/>
    </location>
    <ligand>
        <name>GTP</name>
        <dbReference type="ChEBI" id="CHEBI:37565"/>
    </ligand>
</feature>
<dbReference type="FunFam" id="3.40.50.10050:FF:000001">
    <property type="entry name" value="Translation initiation factor IF-2"/>
    <property type="match status" value="1"/>
</dbReference>
<dbReference type="Gene3D" id="2.40.30.10">
    <property type="entry name" value="Translation factors"/>
    <property type="match status" value="2"/>
</dbReference>
<dbReference type="SUPFAM" id="SSF52540">
    <property type="entry name" value="P-loop containing nucleoside triphosphate hydrolases"/>
    <property type="match status" value="1"/>
</dbReference>
<dbReference type="KEGG" id="naer:MJ1_0427"/>
<sequence>MAIRSPIIVVLGHVDAGKTSLLDRIRNTSIINKEAGEMTQHIGATEVSIEVIKNISKTLLNIYKFELKIPSLLFIDTPGHEAFSNLRKRGGSVSDFAIIVVDILEGFQKQTYEAIEICKNLKIPFLIALNKIDRIDGWKPNNEKPFIETIKQQDQKVQAKLDEYVYNIVVKLYEFGFDSDRYDRIKDFRKQVAIIPLSARTGEGIPDLLLLISGLSQRFLEEKLKINVEGSGIGVILERKEEKGIGDVIDIILYDGRIKKGDKIAFLTRNGVKYAKIKSLLKPQNLTDIRFAKNKFNEINEVYAAAGIRIVADNLEDALPGSTIYVFNKDEELKDIENRLKADISDIIFNTDKEGIVVKSDTLGSLEVLTRLLKERNIPIKKADIGDIEKNDIDIALSMKEKNIEYAVIVGFNVRISKNAEDIVKNNNVKIIISDIIYDLAEKIDNYIKDIKSNKEKILGSLPVIGKIYVIENNVFRRSNPAIVGVEVLEGKIVKEVYLMNQSGRIVGKILAIQKEKRNLDYAYKKDKVAISIEDAIVGRNLFEKDILYTYITEKDYRTFKNYREILDEDQKNILKEIANIFRKENPSWGL</sequence>
<evidence type="ECO:0000256" key="5">
    <source>
        <dbReference type="ARBA" id="ARBA00022917"/>
    </source>
</evidence>
<organism evidence="11 12">
    <name type="scientific">Nanobdella aerobiophila</name>
    <dbReference type="NCBI Taxonomy" id="2586965"/>
    <lineage>
        <taxon>Archaea</taxon>
        <taxon>Nanobdellota</taxon>
        <taxon>Nanobdellia</taxon>
        <taxon>Nanobdellales</taxon>
        <taxon>Nanobdellaceae</taxon>
        <taxon>Nanobdella</taxon>
    </lineage>
</organism>
<dbReference type="PANTHER" id="PTHR43381:SF4">
    <property type="entry name" value="EUKARYOTIC TRANSLATION INITIATION FACTOR 5B"/>
    <property type="match status" value="1"/>
</dbReference>
<name>A0A915T002_9ARCH</name>
<dbReference type="PANTHER" id="PTHR43381">
    <property type="entry name" value="TRANSLATION INITIATION FACTOR IF-2-RELATED"/>
    <property type="match status" value="1"/>
</dbReference>
<dbReference type="Gene3D" id="3.40.50.10050">
    <property type="entry name" value="Translation initiation factor IF- 2, domain 3"/>
    <property type="match status" value="1"/>
</dbReference>
<dbReference type="Pfam" id="PF14578">
    <property type="entry name" value="GTP_EFTU_D4"/>
    <property type="match status" value="1"/>
</dbReference>
<dbReference type="InterPro" id="IPR009000">
    <property type="entry name" value="Transl_B-barrel_sf"/>
</dbReference>
<accession>A0A915T002</accession>
<reference evidence="12" key="1">
    <citation type="journal article" date="2022" name="Int. J. Syst. Evol. Microbiol.">
        <title>Nanobdella aerobiophila gen. nov., sp. nov., a thermoacidophilic, obligate ectosymbiotic archaeon, and proposal of Nanobdellaceae fam. nov., Nanobdellales ord. nov. and Nanobdellia class. nov.</title>
        <authorList>
            <person name="Kato S."/>
            <person name="Ogasawara A."/>
            <person name="Itoh T."/>
            <person name="Sakai H.D."/>
            <person name="Shimizu M."/>
            <person name="Yuki M."/>
            <person name="Kaneko M."/>
            <person name="Takashina T."/>
            <person name="Ohkuma M."/>
        </authorList>
    </citation>
    <scope>NUCLEOTIDE SEQUENCE [LARGE SCALE GENOMIC DNA]</scope>
    <source>
        <strain evidence="12">MJ1</strain>
    </source>
</reference>
<dbReference type="Pfam" id="PF03144">
    <property type="entry name" value="GTP_EFTU_D2"/>
    <property type="match status" value="1"/>
</dbReference>
<dbReference type="AlphaFoldDB" id="A0A915T002"/>
<dbReference type="Proteomes" id="UP001055553">
    <property type="component" value="Chromosome"/>
</dbReference>
<dbReference type="GO" id="GO:0003924">
    <property type="term" value="F:GTPase activity"/>
    <property type="evidence" value="ECO:0007669"/>
    <property type="project" value="UniProtKB-UniRule"/>
</dbReference>
<dbReference type="InterPro" id="IPR004544">
    <property type="entry name" value="TF_aIF-2_arc"/>
</dbReference>
<proteinExistence type="inferred from homology"/>
<feature type="binding site" evidence="8">
    <location>
        <begin position="130"/>
        <end position="133"/>
    </location>
    <ligand>
        <name>GTP</name>
        <dbReference type="ChEBI" id="CHEBI:37565"/>
    </ligand>
</feature>
<dbReference type="PROSITE" id="PS51722">
    <property type="entry name" value="G_TR_2"/>
    <property type="match status" value="1"/>
</dbReference>
<dbReference type="Pfam" id="PF00009">
    <property type="entry name" value="GTP_EFTU"/>
    <property type="match status" value="1"/>
</dbReference>
<dbReference type="SUPFAM" id="SSF52156">
    <property type="entry name" value="Initiation factor IF2/eIF5b, domain 3"/>
    <property type="match status" value="1"/>
</dbReference>
<dbReference type="InterPro" id="IPR023115">
    <property type="entry name" value="TIF_IF2_dom3"/>
</dbReference>
<dbReference type="InterPro" id="IPR036925">
    <property type="entry name" value="TIF_IF2_dom3_sf"/>
</dbReference>
<keyword evidence="5 8" id="KW-0648">Protein biosynthesis</keyword>
<evidence type="ECO:0000256" key="9">
    <source>
        <dbReference type="RuleBase" id="RU000644"/>
    </source>
</evidence>
<dbReference type="PRINTS" id="PR00315">
    <property type="entry name" value="ELONGATNFCT"/>
</dbReference>
<protein>
    <recommendedName>
        <fullName evidence="2 8">Probable translation initiation factor IF-2</fullName>
    </recommendedName>
</protein>
<evidence type="ECO:0000256" key="1">
    <source>
        <dbReference type="ARBA" id="ARBA00007733"/>
    </source>
</evidence>
<dbReference type="HAMAP" id="MF_00100_A">
    <property type="entry name" value="IF_2_A"/>
    <property type="match status" value="1"/>
</dbReference>
<evidence type="ECO:0000256" key="4">
    <source>
        <dbReference type="ARBA" id="ARBA00022741"/>
    </source>
</evidence>
<keyword evidence="6 8" id="KW-0342">GTP-binding</keyword>
<dbReference type="GO" id="GO:0005737">
    <property type="term" value="C:cytoplasm"/>
    <property type="evidence" value="ECO:0007669"/>
    <property type="project" value="TreeGrafter"/>
</dbReference>
<evidence type="ECO:0000256" key="7">
    <source>
        <dbReference type="ARBA" id="ARBA00024852"/>
    </source>
</evidence>
<evidence type="ECO:0000313" key="12">
    <source>
        <dbReference type="Proteomes" id="UP001055553"/>
    </source>
</evidence>
<dbReference type="GO" id="GO:0003743">
    <property type="term" value="F:translation initiation factor activity"/>
    <property type="evidence" value="ECO:0007669"/>
    <property type="project" value="UniProtKB-UniRule"/>
</dbReference>
<keyword evidence="4 8" id="KW-0547">Nucleotide-binding</keyword>
<keyword evidence="12" id="KW-1185">Reference proteome</keyword>
<feature type="binding site" evidence="8">
    <location>
        <begin position="76"/>
        <end position="80"/>
    </location>
    <ligand>
        <name>GTP</name>
        <dbReference type="ChEBI" id="CHEBI:37565"/>
    </ligand>
</feature>
<dbReference type="CDD" id="cd03703">
    <property type="entry name" value="aeIF5B_II"/>
    <property type="match status" value="1"/>
</dbReference>
<dbReference type="Pfam" id="PF11987">
    <property type="entry name" value="IF-2"/>
    <property type="match status" value="1"/>
</dbReference>
<dbReference type="GO" id="GO:0005525">
    <property type="term" value="F:GTP binding"/>
    <property type="evidence" value="ECO:0007669"/>
    <property type="project" value="UniProtKB-KW"/>
</dbReference>
<evidence type="ECO:0000256" key="2">
    <source>
        <dbReference type="ARBA" id="ARBA00020166"/>
    </source>
</evidence>
<dbReference type="InterPro" id="IPR015760">
    <property type="entry name" value="TIF_IF2"/>
</dbReference>
<dbReference type="Gene3D" id="3.40.50.300">
    <property type="entry name" value="P-loop containing nucleotide triphosphate hydrolases"/>
    <property type="match status" value="1"/>
</dbReference>
<feature type="domain" description="Tr-type G" evidence="10">
    <location>
        <begin position="3"/>
        <end position="221"/>
    </location>
</feature>
<gene>
    <name evidence="8" type="primary">infB</name>
    <name evidence="11" type="ORF">MJ1_0427</name>
</gene>
<evidence type="ECO:0000256" key="6">
    <source>
        <dbReference type="ARBA" id="ARBA00023134"/>
    </source>
</evidence>
<evidence type="ECO:0000256" key="3">
    <source>
        <dbReference type="ARBA" id="ARBA00022540"/>
    </source>
</evidence>
<dbReference type="CDD" id="cd01887">
    <property type="entry name" value="IF2_eIF5B"/>
    <property type="match status" value="1"/>
</dbReference>
<dbReference type="EMBL" id="AP019769">
    <property type="protein sequence ID" value="BBL45589.1"/>
    <property type="molecule type" value="Genomic_DNA"/>
</dbReference>
<dbReference type="NCBIfam" id="TIGR00231">
    <property type="entry name" value="small_GTP"/>
    <property type="match status" value="1"/>
</dbReference>